<dbReference type="SUPFAM" id="SSF54277">
    <property type="entry name" value="CAD &amp; PB1 domains"/>
    <property type="match status" value="1"/>
</dbReference>
<proteinExistence type="predicted"/>
<feature type="compositionally biased region" description="Basic and acidic residues" evidence="1">
    <location>
        <begin position="232"/>
        <end position="242"/>
    </location>
</feature>
<dbReference type="InterPro" id="IPR053198">
    <property type="entry name" value="Gynoecium_Dev_Regulator"/>
</dbReference>
<feature type="region of interest" description="Disordered" evidence="1">
    <location>
        <begin position="231"/>
        <end position="253"/>
    </location>
</feature>
<dbReference type="PANTHER" id="PTHR31066">
    <property type="entry name" value="OS05G0427100 PROTEIN-RELATED"/>
    <property type="match status" value="1"/>
</dbReference>
<gene>
    <name evidence="3" type="ORF">AAHA92_21211</name>
</gene>
<dbReference type="AlphaFoldDB" id="A0ABD1GMH3"/>
<dbReference type="FunFam" id="3.10.20.90:FF:000058">
    <property type="entry name" value="Octicosapeptide/phox/Bem1p domain kinase superfamily protein"/>
    <property type="match status" value="1"/>
</dbReference>
<dbReference type="Proteomes" id="UP001567538">
    <property type="component" value="Unassembled WGS sequence"/>
</dbReference>
<dbReference type="Pfam" id="PF00564">
    <property type="entry name" value="PB1"/>
    <property type="match status" value="1"/>
</dbReference>
<evidence type="ECO:0000313" key="3">
    <source>
        <dbReference type="EMBL" id="KAL1544344.1"/>
    </source>
</evidence>
<protein>
    <recommendedName>
        <fullName evidence="2">PB1 domain-containing protein</fullName>
    </recommendedName>
</protein>
<sequence>MGTYSYNSSHPESGHSPPRSREIDFENSSPWEDQNYKVKFMCSYAGKIHPRPHDNQLSYVGGETKILAVDRNVEFSALLTKLIALCDCDAISCKYQLPGEDLDALISVTNDDDLEHMMHEYDRLCRISPKPARLRLFVFPNQNPALNSSGRKTDKERFVDALNNAPQSSVPPVNSVDFLFGFENANAAMAAAPQPMVEPGLDERLMRSDPIQKHIQDLQRLRIEEQQGMYTRKCDDTDKQPEKIPQVPTGVYPPSNVNKEHVYMILAPASAYPTQVIRPANGPPTQGYYAVQRVAPEAYRDHHQPVYNMITQGAVPPMSMPQHKGGGHTDMVRPGTTGGVGMVAYNNGAGRQMVYSAAGGVMGPPAQYQGMGVDMKPAAEVGGKAAAKATQASV</sequence>
<dbReference type="EMBL" id="JBEAFC010000008">
    <property type="protein sequence ID" value="KAL1544344.1"/>
    <property type="molecule type" value="Genomic_DNA"/>
</dbReference>
<dbReference type="PANTHER" id="PTHR31066:SF85">
    <property type="entry name" value="OS02G0809100 PROTEIN"/>
    <property type="match status" value="1"/>
</dbReference>
<dbReference type="SMART" id="SM00666">
    <property type="entry name" value="PB1"/>
    <property type="match status" value="1"/>
</dbReference>
<feature type="domain" description="PB1" evidence="2">
    <location>
        <begin position="52"/>
        <end position="141"/>
    </location>
</feature>
<keyword evidence="4" id="KW-1185">Reference proteome</keyword>
<evidence type="ECO:0000313" key="4">
    <source>
        <dbReference type="Proteomes" id="UP001567538"/>
    </source>
</evidence>
<dbReference type="Gene3D" id="3.10.20.90">
    <property type="entry name" value="Phosphatidylinositol 3-kinase Catalytic Subunit, Chain A, domain 1"/>
    <property type="match status" value="1"/>
</dbReference>
<feature type="compositionally biased region" description="Polar residues" evidence="1">
    <location>
        <begin position="1"/>
        <end position="11"/>
    </location>
</feature>
<comment type="caution">
    <text evidence="3">The sequence shown here is derived from an EMBL/GenBank/DDBJ whole genome shotgun (WGS) entry which is preliminary data.</text>
</comment>
<feature type="region of interest" description="Disordered" evidence="1">
    <location>
        <begin position="1"/>
        <end position="28"/>
    </location>
</feature>
<evidence type="ECO:0000256" key="1">
    <source>
        <dbReference type="SAM" id="MobiDB-lite"/>
    </source>
</evidence>
<organism evidence="3 4">
    <name type="scientific">Salvia divinorum</name>
    <name type="common">Maria pastora</name>
    <name type="synonym">Diviner's sage</name>
    <dbReference type="NCBI Taxonomy" id="28513"/>
    <lineage>
        <taxon>Eukaryota</taxon>
        <taxon>Viridiplantae</taxon>
        <taxon>Streptophyta</taxon>
        <taxon>Embryophyta</taxon>
        <taxon>Tracheophyta</taxon>
        <taxon>Spermatophyta</taxon>
        <taxon>Magnoliopsida</taxon>
        <taxon>eudicotyledons</taxon>
        <taxon>Gunneridae</taxon>
        <taxon>Pentapetalae</taxon>
        <taxon>asterids</taxon>
        <taxon>lamiids</taxon>
        <taxon>Lamiales</taxon>
        <taxon>Lamiaceae</taxon>
        <taxon>Nepetoideae</taxon>
        <taxon>Mentheae</taxon>
        <taxon>Salviinae</taxon>
        <taxon>Salvia</taxon>
        <taxon>Salvia subgen. Calosphace</taxon>
    </lineage>
</organism>
<dbReference type="CDD" id="cd06410">
    <property type="entry name" value="PB1_UP2"/>
    <property type="match status" value="1"/>
</dbReference>
<accession>A0ABD1GMH3</accession>
<reference evidence="3 4" key="1">
    <citation type="submission" date="2024-06" db="EMBL/GenBank/DDBJ databases">
        <title>A chromosome level genome sequence of Diviner's sage (Salvia divinorum).</title>
        <authorList>
            <person name="Ford S.A."/>
            <person name="Ro D.-K."/>
            <person name="Ness R.W."/>
            <person name="Phillips M.A."/>
        </authorList>
    </citation>
    <scope>NUCLEOTIDE SEQUENCE [LARGE SCALE GENOMIC DNA]</scope>
    <source>
        <strain evidence="3">SAF-2024a</strain>
        <tissue evidence="3">Leaf</tissue>
    </source>
</reference>
<evidence type="ECO:0000259" key="2">
    <source>
        <dbReference type="SMART" id="SM00666"/>
    </source>
</evidence>
<dbReference type="InterPro" id="IPR000270">
    <property type="entry name" value="PB1_dom"/>
</dbReference>
<name>A0ABD1GMH3_SALDI</name>